<protein>
    <submittedName>
        <fullName evidence="1">(California timema) hypothetical protein</fullName>
    </submittedName>
</protein>
<gene>
    <name evidence="1" type="ORF">TCMB3V08_LOCUS771</name>
</gene>
<sequence length="345" mass="39073">MHVHPTKIRTSISPSSAVELNTTSALANYATEAVLLDEEVTCARGKEREWIKTEKEEYSESFPVAFNCGAFWKLLVAARGVTKLLMEKRSQGITIKKSERRRTDIGRKPPVDPRVIKMGFRAQGYSNTWEELQKRLQKRFDSPPLRVKLQAELYGEAQTAEESTDYFILRIMRLYKRFFPTTLNEQILPLISELLHPTIRPFITSIPPTSVDQLLESTVAVQRNILPSTHHEQPKPLLLGPLLSTRPPPQCNFCPAQHFHRECPVLLARRTTPTTRRTNHTANLGNGTRRCKRGRTHLRSDQQAILSSGPPANLHQIPVRTTSKELRAVLDSGASQSFVRASALE</sequence>
<name>A0A7R9P333_TIMCA</name>
<accession>A0A7R9P333</accession>
<organism evidence="1">
    <name type="scientific">Timema californicum</name>
    <name type="common">California timema</name>
    <name type="synonym">Walking stick</name>
    <dbReference type="NCBI Taxonomy" id="61474"/>
    <lineage>
        <taxon>Eukaryota</taxon>
        <taxon>Metazoa</taxon>
        <taxon>Ecdysozoa</taxon>
        <taxon>Arthropoda</taxon>
        <taxon>Hexapoda</taxon>
        <taxon>Insecta</taxon>
        <taxon>Pterygota</taxon>
        <taxon>Neoptera</taxon>
        <taxon>Polyneoptera</taxon>
        <taxon>Phasmatodea</taxon>
        <taxon>Timematodea</taxon>
        <taxon>Timematoidea</taxon>
        <taxon>Timematidae</taxon>
        <taxon>Timema</taxon>
    </lineage>
</organism>
<evidence type="ECO:0000313" key="1">
    <source>
        <dbReference type="EMBL" id="CAD7567995.1"/>
    </source>
</evidence>
<proteinExistence type="predicted"/>
<dbReference type="AlphaFoldDB" id="A0A7R9P333"/>
<reference evidence="1" key="1">
    <citation type="submission" date="2020-11" db="EMBL/GenBank/DDBJ databases">
        <authorList>
            <person name="Tran Van P."/>
        </authorList>
    </citation>
    <scope>NUCLEOTIDE SEQUENCE</scope>
</reference>
<dbReference type="EMBL" id="OE179200">
    <property type="protein sequence ID" value="CAD7567995.1"/>
    <property type="molecule type" value="Genomic_DNA"/>
</dbReference>